<organism evidence="2 3">
    <name type="scientific">Candidatus Bacteroides merdipullorum</name>
    <dbReference type="NCBI Taxonomy" id="2838474"/>
    <lineage>
        <taxon>Bacteria</taxon>
        <taxon>Pseudomonadati</taxon>
        <taxon>Bacteroidota</taxon>
        <taxon>Bacteroidia</taxon>
        <taxon>Bacteroidales</taxon>
        <taxon>Bacteroidaceae</taxon>
        <taxon>Bacteroides</taxon>
    </lineage>
</organism>
<dbReference type="EMBL" id="DXCK01000066">
    <property type="protein sequence ID" value="HIZ01544.1"/>
    <property type="molecule type" value="Genomic_DNA"/>
</dbReference>
<feature type="chain" id="PRO_5038547688" evidence="1">
    <location>
        <begin position="25"/>
        <end position="308"/>
    </location>
</feature>
<reference evidence="2" key="1">
    <citation type="journal article" date="2021" name="PeerJ">
        <title>Extensive microbial diversity within the chicken gut microbiome revealed by metagenomics and culture.</title>
        <authorList>
            <person name="Gilroy R."/>
            <person name="Ravi A."/>
            <person name="Getino M."/>
            <person name="Pursley I."/>
            <person name="Horton D.L."/>
            <person name="Alikhan N.F."/>
            <person name="Baker D."/>
            <person name="Gharbi K."/>
            <person name="Hall N."/>
            <person name="Watson M."/>
            <person name="Adriaenssens E.M."/>
            <person name="Foster-Nyarko E."/>
            <person name="Jarju S."/>
            <person name="Secka A."/>
            <person name="Antonio M."/>
            <person name="Oren A."/>
            <person name="Chaudhuri R.R."/>
            <person name="La Ragione R."/>
            <person name="Hildebrand F."/>
            <person name="Pallen M.J."/>
        </authorList>
    </citation>
    <scope>NUCLEOTIDE SEQUENCE</scope>
    <source>
        <strain evidence="2">ChiHjej12B11-24981</strain>
    </source>
</reference>
<sequence length="308" mass="35368">MKKNPCTPLLLLAALLTAGGPCRAQWTEQDSLRLRRQLESPGELRLNPDALRSMDFGAEPPRAHALELWFDETLPSPFPETAVDTFLRRPLFSLDPYQGIYLYKRNSGRQLFTPSRPLRPLPALRTPSASDTMSSRFKSDFANVFSARFWGFRRRRHTSQTLAALKKYDTPEQNNGRYEYYQVEDEYFDLTFEGNDSLRPALEQHLHSSRPFRKGLLYLRFTALGRGIFTYFLPDGTDVRGTFATNGTRYTLHHPGGETVFTLTHFGGKLFTIRRDLTSVYRALWHQGISKVEISASVWRIAAGRDRP</sequence>
<protein>
    <submittedName>
        <fullName evidence="2">DUF4858 domain-containing protein</fullName>
    </submittedName>
</protein>
<proteinExistence type="predicted"/>
<evidence type="ECO:0000256" key="1">
    <source>
        <dbReference type="SAM" id="SignalP"/>
    </source>
</evidence>
<gene>
    <name evidence="2" type="ORF">H9819_04725</name>
</gene>
<keyword evidence="1" id="KW-0732">Signal</keyword>
<name>A0A9D2A569_9BACE</name>
<accession>A0A9D2A569</accession>
<evidence type="ECO:0000313" key="3">
    <source>
        <dbReference type="Proteomes" id="UP000824023"/>
    </source>
</evidence>
<evidence type="ECO:0000313" key="2">
    <source>
        <dbReference type="EMBL" id="HIZ01544.1"/>
    </source>
</evidence>
<dbReference type="AlphaFoldDB" id="A0A9D2A569"/>
<dbReference type="Proteomes" id="UP000824023">
    <property type="component" value="Unassembled WGS sequence"/>
</dbReference>
<feature type="signal peptide" evidence="1">
    <location>
        <begin position="1"/>
        <end position="24"/>
    </location>
</feature>
<comment type="caution">
    <text evidence="2">The sequence shown here is derived from an EMBL/GenBank/DDBJ whole genome shotgun (WGS) entry which is preliminary data.</text>
</comment>
<reference evidence="2" key="2">
    <citation type="submission" date="2021-04" db="EMBL/GenBank/DDBJ databases">
        <authorList>
            <person name="Gilroy R."/>
        </authorList>
    </citation>
    <scope>NUCLEOTIDE SEQUENCE</scope>
    <source>
        <strain evidence="2">ChiHjej12B11-24981</strain>
    </source>
</reference>